<sequence length="68" mass="7779">MIAMTSRMWIKPPAMWSEKPSSHRISRITAIVHNMIGIPLFARPSARRQQQNVTQAIPVPIWPKSDCL</sequence>
<accession>A0A2A2K063</accession>
<organism evidence="1 2">
    <name type="scientific">Diploscapter pachys</name>
    <dbReference type="NCBI Taxonomy" id="2018661"/>
    <lineage>
        <taxon>Eukaryota</taxon>
        <taxon>Metazoa</taxon>
        <taxon>Ecdysozoa</taxon>
        <taxon>Nematoda</taxon>
        <taxon>Chromadorea</taxon>
        <taxon>Rhabditida</taxon>
        <taxon>Rhabditina</taxon>
        <taxon>Rhabditomorpha</taxon>
        <taxon>Rhabditoidea</taxon>
        <taxon>Rhabditidae</taxon>
        <taxon>Diploscapter</taxon>
    </lineage>
</organism>
<reference evidence="1 2" key="1">
    <citation type="journal article" date="2017" name="Curr. Biol.">
        <title>Genome architecture and evolution of a unichromosomal asexual nematode.</title>
        <authorList>
            <person name="Fradin H."/>
            <person name="Zegar C."/>
            <person name="Gutwein M."/>
            <person name="Lucas J."/>
            <person name="Kovtun M."/>
            <person name="Corcoran D."/>
            <person name="Baugh L.R."/>
            <person name="Kiontke K."/>
            <person name="Gunsalus K."/>
            <person name="Fitch D.H."/>
            <person name="Piano F."/>
        </authorList>
    </citation>
    <scope>NUCLEOTIDE SEQUENCE [LARGE SCALE GENOMIC DNA]</scope>
    <source>
        <strain evidence="1">PF1309</strain>
    </source>
</reference>
<gene>
    <name evidence="1" type="ORF">WR25_25710</name>
</gene>
<evidence type="ECO:0000313" key="2">
    <source>
        <dbReference type="Proteomes" id="UP000218231"/>
    </source>
</evidence>
<comment type="caution">
    <text evidence="1">The sequence shown here is derived from an EMBL/GenBank/DDBJ whole genome shotgun (WGS) entry which is preliminary data.</text>
</comment>
<dbReference type="Proteomes" id="UP000218231">
    <property type="component" value="Unassembled WGS sequence"/>
</dbReference>
<evidence type="ECO:0000313" key="1">
    <source>
        <dbReference type="EMBL" id="PAV67272.1"/>
    </source>
</evidence>
<dbReference type="AlphaFoldDB" id="A0A2A2K063"/>
<protein>
    <submittedName>
        <fullName evidence="1">Uncharacterized protein</fullName>
    </submittedName>
</protein>
<name>A0A2A2K063_9BILA</name>
<keyword evidence="2" id="KW-1185">Reference proteome</keyword>
<proteinExistence type="predicted"/>
<dbReference type="EMBL" id="LIAE01009966">
    <property type="protein sequence ID" value="PAV67272.1"/>
    <property type="molecule type" value="Genomic_DNA"/>
</dbReference>